<dbReference type="InterPro" id="IPR015712">
    <property type="entry name" value="DNA-dir_RNA_pol_su2"/>
</dbReference>
<evidence type="ECO:0000256" key="5">
    <source>
        <dbReference type="ARBA" id="ARBA00022695"/>
    </source>
</evidence>
<dbReference type="InterPro" id="IPR007120">
    <property type="entry name" value="DNA-dir_RNAP_su2_dom"/>
</dbReference>
<dbReference type="InParanoid" id="A0A7N2LUV9"/>
<dbReference type="EMBL" id="LRBV02000005">
    <property type="status" value="NOT_ANNOTATED_CDS"/>
    <property type="molecule type" value="Genomic_DNA"/>
</dbReference>
<dbReference type="Pfam" id="PF00562">
    <property type="entry name" value="RNA_pol_Rpb2_6"/>
    <property type="match status" value="1"/>
</dbReference>
<reference evidence="10 11" key="1">
    <citation type="journal article" date="2016" name="G3 (Bethesda)">
        <title>First Draft Assembly and Annotation of the Genome of a California Endemic Oak Quercus lobata Nee (Fagaceae).</title>
        <authorList>
            <person name="Sork V.L."/>
            <person name="Fitz-Gibbon S.T."/>
            <person name="Puiu D."/>
            <person name="Crepeau M."/>
            <person name="Gugger P.F."/>
            <person name="Sherman R."/>
            <person name="Stevens K."/>
            <person name="Langley C.H."/>
            <person name="Pellegrini M."/>
            <person name="Salzberg S.L."/>
        </authorList>
    </citation>
    <scope>NUCLEOTIDE SEQUENCE [LARGE SCALE GENOMIC DNA]</scope>
    <source>
        <strain evidence="10 11">cv. SW786</strain>
    </source>
</reference>
<dbReference type="InterPro" id="IPR037033">
    <property type="entry name" value="DNA-dir_RNAP_su2_hyb_sf"/>
</dbReference>
<dbReference type="EnsemblPlants" id="QL05p086414:mrna">
    <property type="protein sequence ID" value="QL05p086414:mrna"/>
    <property type="gene ID" value="QL05p086414"/>
</dbReference>
<protein>
    <recommendedName>
        <fullName evidence="2">DNA-directed RNA polymerase</fullName>
        <ecNumber evidence="2">2.7.7.6</ecNumber>
    </recommendedName>
</protein>
<reference evidence="10" key="2">
    <citation type="submission" date="2021-01" db="UniProtKB">
        <authorList>
            <consortium name="EnsemblPlants"/>
        </authorList>
    </citation>
    <scope>IDENTIFICATION</scope>
</reference>
<keyword evidence="5" id="KW-0548">Nucleotidyltransferase</keyword>
<evidence type="ECO:0000313" key="11">
    <source>
        <dbReference type="Proteomes" id="UP000594261"/>
    </source>
</evidence>
<feature type="domain" description="RNA polymerase Rpb2" evidence="9">
    <location>
        <begin position="111"/>
        <end position="147"/>
    </location>
</feature>
<dbReference type="Gene3D" id="2.40.270.10">
    <property type="entry name" value="DNA-directed RNA polymerase, subunit 2, domain 6"/>
    <property type="match status" value="1"/>
</dbReference>
<dbReference type="Gene3D" id="3.90.1800.10">
    <property type="entry name" value="RNA polymerase alpha subunit dimerisation domain"/>
    <property type="match status" value="1"/>
</dbReference>
<name>A0A7N2LUV9_QUELO</name>
<accession>A0A7N2LUV9</accession>
<evidence type="ECO:0000259" key="8">
    <source>
        <dbReference type="Pfam" id="PF00562"/>
    </source>
</evidence>
<evidence type="ECO:0000259" key="9">
    <source>
        <dbReference type="Pfam" id="PF04560"/>
    </source>
</evidence>
<dbReference type="Proteomes" id="UP000594261">
    <property type="component" value="Chromosome 5"/>
</dbReference>
<dbReference type="GO" id="GO:0006351">
    <property type="term" value="P:DNA-templated transcription"/>
    <property type="evidence" value="ECO:0007669"/>
    <property type="project" value="InterPro"/>
</dbReference>
<keyword evidence="4" id="KW-0808">Transferase</keyword>
<keyword evidence="11" id="KW-1185">Reference proteome</keyword>
<dbReference type="GO" id="GO:0000428">
    <property type="term" value="C:DNA-directed RNA polymerase complex"/>
    <property type="evidence" value="ECO:0007669"/>
    <property type="project" value="UniProtKB-KW"/>
</dbReference>
<keyword evidence="7" id="KW-0812">Transmembrane</keyword>
<comment type="similarity">
    <text evidence="1">Belongs to the RNA polymerase beta chain family.</text>
</comment>
<feature type="transmembrane region" description="Helical" evidence="7">
    <location>
        <begin position="56"/>
        <end position="77"/>
    </location>
</feature>
<evidence type="ECO:0000256" key="6">
    <source>
        <dbReference type="ARBA" id="ARBA00023163"/>
    </source>
</evidence>
<keyword evidence="7" id="KW-0472">Membrane</keyword>
<dbReference type="PANTHER" id="PTHR20856">
    <property type="entry name" value="DNA-DIRECTED RNA POLYMERASE I SUBUNIT 2"/>
    <property type="match status" value="1"/>
</dbReference>
<feature type="domain" description="DNA-directed RNA polymerase subunit 2 hybrid-binding" evidence="8">
    <location>
        <begin position="1"/>
        <end position="109"/>
    </location>
</feature>
<dbReference type="Gramene" id="QL05p086414:mrna">
    <property type="protein sequence ID" value="QL05p086414:mrna"/>
    <property type="gene ID" value="QL05p086414"/>
</dbReference>
<dbReference type="GO" id="GO:0003899">
    <property type="term" value="F:DNA-directed RNA polymerase activity"/>
    <property type="evidence" value="ECO:0007669"/>
    <property type="project" value="UniProtKB-EC"/>
</dbReference>
<evidence type="ECO:0000313" key="10">
    <source>
        <dbReference type="EnsemblPlants" id="QL05p086414:mrna"/>
    </source>
</evidence>
<evidence type="ECO:0000256" key="3">
    <source>
        <dbReference type="ARBA" id="ARBA00022478"/>
    </source>
</evidence>
<sequence>MTVGKMIELLGGKAGVSCGRFHYGSAFGEPSGHADTVEAMSEILVNKGFNYNGKDFLYSGITGCPLQAYIFMGPIYYQKLKHMVLHKMHGPADGPRVLLTRQPTEGRARNGGLRVGEMERDCLIAYGSSMLIFERLMISSDPFEVQLYKASFLRMPPGTARTRLLIEISFQNRSGTPAKFACWKISSYALGTKPIFTVGDFGKIPYKSHFIFLSVKAII</sequence>
<dbReference type="EC" id="2.7.7.6" evidence="2"/>
<evidence type="ECO:0000256" key="4">
    <source>
        <dbReference type="ARBA" id="ARBA00022679"/>
    </source>
</evidence>
<organism evidence="10 11">
    <name type="scientific">Quercus lobata</name>
    <name type="common">Valley oak</name>
    <dbReference type="NCBI Taxonomy" id="97700"/>
    <lineage>
        <taxon>Eukaryota</taxon>
        <taxon>Viridiplantae</taxon>
        <taxon>Streptophyta</taxon>
        <taxon>Embryophyta</taxon>
        <taxon>Tracheophyta</taxon>
        <taxon>Spermatophyta</taxon>
        <taxon>Magnoliopsida</taxon>
        <taxon>eudicotyledons</taxon>
        <taxon>Gunneridae</taxon>
        <taxon>Pentapetalae</taxon>
        <taxon>rosids</taxon>
        <taxon>fabids</taxon>
        <taxon>Fagales</taxon>
        <taxon>Fagaceae</taxon>
        <taxon>Quercus</taxon>
    </lineage>
</organism>
<keyword evidence="3" id="KW-0240">DNA-directed RNA polymerase</keyword>
<dbReference type="GO" id="GO:0032549">
    <property type="term" value="F:ribonucleoside binding"/>
    <property type="evidence" value="ECO:0007669"/>
    <property type="project" value="InterPro"/>
</dbReference>
<dbReference type="OMA" id="RENISTM"/>
<dbReference type="GO" id="GO:0003677">
    <property type="term" value="F:DNA binding"/>
    <property type="evidence" value="ECO:0007669"/>
    <property type="project" value="InterPro"/>
</dbReference>
<evidence type="ECO:0000256" key="2">
    <source>
        <dbReference type="ARBA" id="ARBA00012418"/>
    </source>
</evidence>
<evidence type="ECO:0000256" key="1">
    <source>
        <dbReference type="ARBA" id="ARBA00006835"/>
    </source>
</evidence>
<evidence type="ECO:0000256" key="7">
    <source>
        <dbReference type="SAM" id="Phobius"/>
    </source>
</evidence>
<keyword evidence="6" id="KW-0804">Transcription</keyword>
<proteinExistence type="inferred from homology"/>
<dbReference type="SUPFAM" id="SSF64484">
    <property type="entry name" value="beta and beta-prime subunits of DNA dependent RNA-polymerase"/>
    <property type="match status" value="1"/>
</dbReference>
<dbReference type="AlphaFoldDB" id="A0A7N2LUV9"/>
<keyword evidence="7" id="KW-1133">Transmembrane helix</keyword>
<dbReference type="InterPro" id="IPR007641">
    <property type="entry name" value="RNA_pol_Rpb2_7"/>
</dbReference>
<dbReference type="Pfam" id="PF04560">
    <property type="entry name" value="RNA_pol_Rpb2_7"/>
    <property type="match status" value="1"/>
</dbReference>